<accession>A0ACA9LDX9</accession>
<dbReference type="EMBL" id="CAJVPM010005222">
    <property type="protein sequence ID" value="CAG8521505.1"/>
    <property type="molecule type" value="Genomic_DNA"/>
</dbReference>
<keyword evidence="2" id="KW-1185">Reference proteome</keyword>
<protein>
    <submittedName>
        <fullName evidence="1">2947_t:CDS:1</fullName>
    </submittedName>
</protein>
<organism evidence="1 2">
    <name type="scientific">Scutellospora calospora</name>
    <dbReference type="NCBI Taxonomy" id="85575"/>
    <lineage>
        <taxon>Eukaryota</taxon>
        <taxon>Fungi</taxon>
        <taxon>Fungi incertae sedis</taxon>
        <taxon>Mucoromycota</taxon>
        <taxon>Glomeromycotina</taxon>
        <taxon>Glomeromycetes</taxon>
        <taxon>Diversisporales</taxon>
        <taxon>Gigasporaceae</taxon>
        <taxon>Scutellospora</taxon>
    </lineage>
</organism>
<sequence length="46" mass="5360">MSHDKVSPQTSSKGKRALHVTKNYELPMTRLLDGEHLVEWRVKREA</sequence>
<feature type="non-terminal residue" evidence="1">
    <location>
        <position position="46"/>
    </location>
</feature>
<evidence type="ECO:0000313" key="1">
    <source>
        <dbReference type="EMBL" id="CAG8521505.1"/>
    </source>
</evidence>
<name>A0ACA9LDX9_9GLOM</name>
<evidence type="ECO:0000313" key="2">
    <source>
        <dbReference type="Proteomes" id="UP000789860"/>
    </source>
</evidence>
<comment type="caution">
    <text evidence="1">The sequence shown here is derived from an EMBL/GenBank/DDBJ whole genome shotgun (WGS) entry which is preliminary data.</text>
</comment>
<proteinExistence type="predicted"/>
<dbReference type="Proteomes" id="UP000789860">
    <property type="component" value="Unassembled WGS sequence"/>
</dbReference>
<gene>
    <name evidence="1" type="ORF">SCALOS_LOCUS4087</name>
</gene>
<reference evidence="1" key="1">
    <citation type="submission" date="2021-06" db="EMBL/GenBank/DDBJ databases">
        <authorList>
            <person name="Kallberg Y."/>
            <person name="Tangrot J."/>
            <person name="Rosling A."/>
        </authorList>
    </citation>
    <scope>NUCLEOTIDE SEQUENCE</scope>
    <source>
        <strain evidence="1">AU212A</strain>
    </source>
</reference>